<dbReference type="InterPro" id="IPR017938">
    <property type="entry name" value="Riboflavin_synthase-like_b-brl"/>
</dbReference>
<dbReference type="CDD" id="cd00207">
    <property type="entry name" value="fer2"/>
    <property type="match status" value="1"/>
</dbReference>
<dbReference type="SUPFAM" id="SSF52343">
    <property type="entry name" value="Ferredoxin reductase-like, C-terminal NADP-linked domain"/>
    <property type="match status" value="1"/>
</dbReference>
<dbReference type="PANTHER" id="PTHR47354:SF5">
    <property type="entry name" value="PROTEIN RFBI"/>
    <property type="match status" value="1"/>
</dbReference>
<dbReference type="InterPro" id="IPR001041">
    <property type="entry name" value="2Fe-2S_ferredoxin-type"/>
</dbReference>
<dbReference type="InterPro" id="IPR008333">
    <property type="entry name" value="Cbr1-like_FAD-bd_dom"/>
</dbReference>
<dbReference type="PRINTS" id="PR00410">
    <property type="entry name" value="PHEHYDRXLASE"/>
</dbReference>
<feature type="domain" description="2Fe-2S ferredoxin-type" evidence="1">
    <location>
        <begin position="1"/>
        <end position="93"/>
    </location>
</feature>
<gene>
    <name evidence="3" type="ORF">JCM17846_24490</name>
</gene>
<reference evidence="3 4" key="1">
    <citation type="submission" date="2019-09" db="EMBL/GenBank/DDBJ databases">
        <title>NBRP : Genome information of microbial organism related human and environment.</title>
        <authorList>
            <person name="Hattori M."/>
            <person name="Oshima K."/>
            <person name="Inaba H."/>
            <person name="Suda W."/>
            <person name="Sakamoto M."/>
            <person name="Iino T."/>
            <person name="Kitahara M."/>
            <person name="Oshida Y."/>
            <person name="Iida T."/>
            <person name="Kudo T."/>
            <person name="Itoh T."/>
            <person name="Ohkuma M."/>
        </authorList>
    </citation>
    <scope>NUCLEOTIDE SEQUENCE [LARGE SCALE GENOMIC DNA]</scope>
    <source>
        <strain evidence="3 4">Q-1</strain>
    </source>
</reference>
<feature type="domain" description="FAD-binding FR-type" evidence="2">
    <location>
        <begin position="100"/>
        <end position="199"/>
    </location>
</feature>
<protein>
    <submittedName>
        <fullName evidence="3">Oxidoreductase</fullName>
    </submittedName>
</protein>
<dbReference type="Gene3D" id="3.40.50.80">
    <property type="entry name" value="Nucleotide-binding domain of ferredoxin-NADP reductase (FNR) module"/>
    <property type="match status" value="1"/>
</dbReference>
<dbReference type="Pfam" id="PF00111">
    <property type="entry name" value="Fer2"/>
    <property type="match status" value="1"/>
</dbReference>
<dbReference type="GO" id="GO:0016491">
    <property type="term" value="F:oxidoreductase activity"/>
    <property type="evidence" value="ECO:0007669"/>
    <property type="project" value="InterPro"/>
</dbReference>
<sequence length="355" mass="38738">MNFTVSIKDRDEPISVEMGRTILDAAMLAGGPFPHSCRSGNCGTCKCRLLSGEVEMSPFSEFALSADEEKRGFILACRAVPWSDCEIELADEDDQMVHPMRDMACEVKAITPLTHDIMSLRLSILSGGPFTFTPGQFADVALPDQPARSWSMASQPDDDFLEFYVRILSDGRASRYLADHLQPGDQVRVKGPSGTAALREERRGPILAIAGGSGLSPIKSIIDRAAKLGWAEPVHFYFGVRDERDLYLVDHFEGLCAAHPHFHFTPVLSAPSDAVLKAAQRRFGLVTDIVKEDLPHLSPSGTLEGFTAYLAGPPPMVEAAERLLPDLGIAPNAIHADAFYSEADLKKADLEKETI</sequence>
<dbReference type="Gene3D" id="2.40.30.10">
    <property type="entry name" value="Translation factors"/>
    <property type="match status" value="1"/>
</dbReference>
<dbReference type="AlphaFoldDB" id="A0A5A7NA10"/>
<dbReference type="InterPro" id="IPR006058">
    <property type="entry name" value="2Fe2S_fd_BS"/>
</dbReference>
<evidence type="ECO:0000259" key="2">
    <source>
        <dbReference type="PROSITE" id="PS51384"/>
    </source>
</evidence>
<dbReference type="Proteomes" id="UP000324996">
    <property type="component" value="Unassembled WGS sequence"/>
</dbReference>
<comment type="caution">
    <text evidence="3">The sequence shown here is derived from an EMBL/GenBank/DDBJ whole genome shotgun (WGS) entry which is preliminary data.</text>
</comment>
<dbReference type="PANTHER" id="PTHR47354">
    <property type="entry name" value="NADH OXIDOREDUCTASE HCR"/>
    <property type="match status" value="1"/>
</dbReference>
<dbReference type="InterPro" id="IPR017927">
    <property type="entry name" value="FAD-bd_FR_type"/>
</dbReference>
<dbReference type="Pfam" id="PF00175">
    <property type="entry name" value="NAD_binding_1"/>
    <property type="match status" value="1"/>
</dbReference>
<dbReference type="Gene3D" id="3.10.20.30">
    <property type="match status" value="1"/>
</dbReference>
<dbReference type="EMBL" id="BKCN01000013">
    <property type="protein sequence ID" value="GER04767.1"/>
    <property type="molecule type" value="Genomic_DNA"/>
</dbReference>
<name>A0A5A7NA10_9PROT</name>
<dbReference type="InterPro" id="IPR012675">
    <property type="entry name" value="Beta-grasp_dom_sf"/>
</dbReference>
<accession>A0A5A7NA10</accession>
<dbReference type="SUPFAM" id="SSF63380">
    <property type="entry name" value="Riboflavin synthase domain-like"/>
    <property type="match status" value="1"/>
</dbReference>
<dbReference type="InterPro" id="IPR039261">
    <property type="entry name" value="FNR_nucleotide-bd"/>
</dbReference>
<evidence type="ECO:0000313" key="3">
    <source>
        <dbReference type="EMBL" id="GER04767.1"/>
    </source>
</evidence>
<organism evidence="3 4">
    <name type="scientific">Iodidimonas nitroreducens</name>
    <dbReference type="NCBI Taxonomy" id="1236968"/>
    <lineage>
        <taxon>Bacteria</taxon>
        <taxon>Pseudomonadati</taxon>
        <taxon>Pseudomonadota</taxon>
        <taxon>Alphaproteobacteria</taxon>
        <taxon>Iodidimonadales</taxon>
        <taxon>Iodidimonadaceae</taxon>
        <taxon>Iodidimonas</taxon>
    </lineage>
</organism>
<dbReference type="InterPro" id="IPR001433">
    <property type="entry name" value="OxRdtase_FAD/NAD-bd"/>
</dbReference>
<dbReference type="PROSITE" id="PS00197">
    <property type="entry name" value="2FE2S_FER_1"/>
    <property type="match status" value="1"/>
</dbReference>
<dbReference type="InterPro" id="IPR050415">
    <property type="entry name" value="MRET"/>
</dbReference>
<dbReference type="InterPro" id="IPR036010">
    <property type="entry name" value="2Fe-2S_ferredoxin-like_sf"/>
</dbReference>
<dbReference type="PROSITE" id="PS51384">
    <property type="entry name" value="FAD_FR"/>
    <property type="match status" value="1"/>
</dbReference>
<dbReference type="SUPFAM" id="SSF54292">
    <property type="entry name" value="2Fe-2S ferredoxin-like"/>
    <property type="match status" value="1"/>
</dbReference>
<dbReference type="Pfam" id="PF00970">
    <property type="entry name" value="FAD_binding_6"/>
    <property type="match status" value="1"/>
</dbReference>
<dbReference type="GO" id="GO:0051537">
    <property type="term" value="F:2 iron, 2 sulfur cluster binding"/>
    <property type="evidence" value="ECO:0007669"/>
    <property type="project" value="InterPro"/>
</dbReference>
<evidence type="ECO:0000313" key="4">
    <source>
        <dbReference type="Proteomes" id="UP000324996"/>
    </source>
</evidence>
<keyword evidence="4" id="KW-1185">Reference proteome</keyword>
<evidence type="ECO:0000259" key="1">
    <source>
        <dbReference type="PROSITE" id="PS51085"/>
    </source>
</evidence>
<dbReference type="PROSITE" id="PS51085">
    <property type="entry name" value="2FE2S_FER_2"/>
    <property type="match status" value="1"/>
</dbReference>
<dbReference type="RefSeq" id="WP_042086268.1">
    <property type="nucleotide sequence ID" value="NZ_BKCN01000013.1"/>
</dbReference>
<proteinExistence type="predicted"/>